<protein>
    <submittedName>
        <fullName evidence="4">GNAT family N-acetyltransferase</fullName>
    </submittedName>
</protein>
<evidence type="ECO:0000313" key="4">
    <source>
        <dbReference type="EMBL" id="MEC1179948.1"/>
    </source>
</evidence>
<dbReference type="AlphaFoldDB" id="A0AAW9NYQ2"/>
<keyword evidence="5" id="KW-1185">Reference proteome</keyword>
<evidence type="ECO:0000256" key="2">
    <source>
        <dbReference type="ARBA" id="ARBA00023315"/>
    </source>
</evidence>
<comment type="caution">
    <text evidence="4">The sequence shown here is derived from an EMBL/GenBank/DDBJ whole genome shotgun (WGS) entry which is preliminary data.</text>
</comment>
<accession>A0AAW9NYQ2</accession>
<name>A0AAW9NYQ2_9BACL</name>
<keyword evidence="1" id="KW-0808">Transferase</keyword>
<gene>
    <name evidence="4" type="ORF">P9B03_15720</name>
</gene>
<feature type="domain" description="N-acetyltransferase" evidence="3">
    <location>
        <begin position="1"/>
        <end position="166"/>
    </location>
</feature>
<dbReference type="EMBL" id="JARSFG010000020">
    <property type="protein sequence ID" value="MEC1179948.1"/>
    <property type="molecule type" value="Genomic_DNA"/>
</dbReference>
<evidence type="ECO:0000256" key="1">
    <source>
        <dbReference type="ARBA" id="ARBA00022679"/>
    </source>
</evidence>
<dbReference type="PANTHER" id="PTHR43800:SF1">
    <property type="entry name" value="PEPTIDYL-LYSINE N-ACETYLTRANSFERASE YJAB"/>
    <property type="match status" value="1"/>
</dbReference>
<organism evidence="4 5">
    <name type="scientific">Metasolibacillus meyeri</name>
    <dbReference type="NCBI Taxonomy" id="1071052"/>
    <lineage>
        <taxon>Bacteria</taxon>
        <taxon>Bacillati</taxon>
        <taxon>Bacillota</taxon>
        <taxon>Bacilli</taxon>
        <taxon>Bacillales</taxon>
        <taxon>Caryophanaceae</taxon>
        <taxon>Metasolibacillus</taxon>
    </lineage>
</organism>
<dbReference type="CDD" id="cd04301">
    <property type="entry name" value="NAT_SF"/>
    <property type="match status" value="1"/>
</dbReference>
<dbReference type="PANTHER" id="PTHR43800">
    <property type="entry name" value="PEPTIDYL-LYSINE N-ACETYLTRANSFERASE YJAB"/>
    <property type="match status" value="1"/>
</dbReference>
<evidence type="ECO:0000313" key="5">
    <source>
        <dbReference type="Proteomes" id="UP001344888"/>
    </source>
</evidence>
<dbReference type="InterPro" id="IPR016181">
    <property type="entry name" value="Acyl_CoA_acyltransferase"/>
</dbReference>
<dbReference type="Pfam" id="PF00583">
    <property type="entry name" value="Acetyltransf_1"/>
    <property type="match status" value="1"/>
</dbReference>
<dbReference type="PROSITE" id="PS51186">
    <property type="entry name" value="GNAT"/>
    <property type="match status" value="1"/>
</dbReference>
<dbReference type="GO" id="GO:0016747">
    <property type="term" value="F:acyltransferase activity, transferring groups other than amino-acyl groups"/>
    <property type="evidence" value="ECO:0007669"/>
    <property type="project" value="InterPro"/>
</dbReference>
<dbReference type="SUPFAM" id="SSF55729">
    <property type="entry name" value="Acyl-CoA N-acyltransferases (Nat)"/>
    <property type="match status" value="1"/>
</dbReference>
<reference evidence="4 5" key="1">
    <citation type="submission" date="2023-03" db="EMBL/GenBank/DDBJ databases">
        <title>Bacillus Genome Sequencing.</title>
        <authorList>
            <person name="Dunlap C."/>
        </authorList>
    </citation>
    <scope>NUCLEOTIDE SEQUENCE [LARGE SCALE GENOMIC DNA]</scope>
    <source>
        <strain evidence="4 5">B-59205</strain>
    </source>
</reference>
<dbReference type="InterPro" id="IPR000182">
    <property type="entry name" value="GNAT_dom"/>
</dbReference>
<keyword evidence="2" id="KW-0012">Acyltransferase</keyword>
<dbReference type="Proteomes" id="UP001344888">
    <property type="component" value="Unassembled WGS sequence"/>
</dbReference>
<dbReference type="Gene3D" id="3.40.630.30">
    <property type="match status" value="1"/>
</dbReference>
<evidence type="ECO:0000259" key="3">
    <source>
        <dbReference type="PROSITE" id="PS51186"/>
    </source>
</evidence>
<dbReference type="RefSeq" id="WP_326124441.1">
    <property type="nucleotide sequence ID" value="NZ_JARSFG010000020.1"/>
</dbReference>
<proteinExistence type="predicted"/>
<sequence length="172" mass="19264">MKVRQAKLEDAKGIATVHVDSWRSTYQGIVAQSYLDSLSYSAREELWHTVIPYGHVFVAENEQGKIVGFATASKERSGNYPDYQGELNAIYILAEYQGQGIGKALMQHTVRYLQMQGFESMLVLVLEDNPATAFYKAIGGEKIDVVEIEIGGERLQEAVYGWRTLPQIGDLE</sequence>